<evidence type="ECO:0000313" key="2">
    <source>
        <dbReference type="EMBL" id="ANU09615.1"/>
    </source>
</evidence>
<dbReference type="Proteomes" id="UP000092661">
    <property type="component" value="Chromosome"/>
</dbReference>
<keyword evidence="3" id="KW-1185">Reference proteome</keyword>
<proteinExistence type="predicted"/>
<dbReference type="EMBL" id="CP016534">
    <property type="protein sequence ID" value="ANU09615.1"/>
    <property type="molecule type" value="Genomic_DNA"/>
</dbReference>
<name>A0ABM6D2V6_9BACL</name>
<sequence>MLPQKERQDIEFIAPMTKEFDAFADDEENYKEVIRSLDNDELYIEEYDVINVKMPQLVSGNVKAEVGEDFYKNVADKINHKFSQAAENQKEMKKDKDLVEDDSKEQHLPEVVIKEIKKSDQSLESIRVLLGEDTRTKKKIYWEYGHPKLENRHILISGKSGVGKTYFMQCLLLELANNNISSLIFDYTDGFKKSKLEPEFKDSLGDRINQFQVQKEGFPVNPFKKNMKEIDEDDFMEESDIDVAERIRSVFSAVYPGMGDQQANAIYRATFNGLKKYGSKMSLQYLKTELENDNSGNAKTVLSKIEPLIDRNPFDIEKEYDWEEHRTKDGIVFVVQLSGFVREVQLIVTEFILWDLWNFNISHGDKSKPFPVILDEAQNLDHSEKSPSAKILTEGRKFGWSGWYATQFMQGQMAKDEIRRLQNAGQKVYFSPPESEINDMASFLSTDTSERKEWANKLSRIGKGQCIVSGPMLKENGELQYGRPAIIDVTSLKERI</sequence>
<dbReference type="InterPro" id="IPR051162">
    <property type="entry name" value="T4SS_component"/>
</dbReference>
<dbReference type="Pfam" id="PF01935">
    <property type="entry name" value="DUF87"/>
    <property type="match status" value="1"/>
</dbReference>
<dbReference type="InterPro" id="IPR002789">
    <property type="entry name" value="HerA_central"/>
</dbReference>
<dbReference type="Gene3D" id="3.40.50.300">
    <property type="entry name" value="P-loop containing nucleotide triphosphate hydrolases"/>
    <property type="match status" value="2"/>
</dbReference>
<evidence type="ECO:0000313" key="3">
    <source>
        <dbReference type="Proteomes" id="UP000092661"/>
    </source>
</evidence>
<reference evidence="2" key="1">
    <citation type="submission" date="2016-10" db="EMBL/GenBank/DDBJ databases">
        <authorList>
            <person name="See-Too W.S."/>
        </authorList>
    </citation>
    <scope>NUCLEOTIDE SEQUENCE</scope>
    <source>
        <strain evidence="2">DSM 14505</strain>
    </source>
</reference>
<gene>
    <name evidence="2" type="ORF">BBH88_04540</name>
</gene>
<protein>
    <recommendedName>
        <fullName evidence="1">Helicase HerA central domain-containing protein</fullName>
    </recommendedName>
</protein>
<dbReference type="PANTHER" id="PTHR30121:SF11">
    <property type="entry name" value="AAA+ ATPASE DOMAIN-CONTAINING PROTEIN"/>
    <property type="match status" value="1"/>
</dbReference>
<feature type="domain" description="Helicase HerA central" evidence="1">
    <location>
        <begin position="148"/>
        <end position="353"/>
    </location>
</feature>
<evidence type="ECO:0000259" key="1">
    <source>
        <dbReference type="Pfam" id="PF01935"/>
    </source>
</evidence>
<accession>A0ABM6D2V6</accession>
<organism evidence="2 3">
    <name type="scientific">Planococcus antarcticus DSM 14505</name>
    <dbReference type="NCBI Taxonomy" id="1185653"/>
    <lineage>
        <taxon>Bacteria</taxon>
        <taxon>Bacillati</taxon>
        <taxon>Bacillota</taxon>
        <taxon>Bacilli</taxon>
        <taxon>Bacillales</taxon>
        <taxon>Caryophanaceae</taxon>
        <taxon>Planococcus</taxon>
    </lineage>
</organism>
<dbReference type="PANTHER" id="PTHR30121">
    <property type="entry name" value="UNCHARACTERIZED PROTEIN YJGR-RELATED"/>
    <property type="match status" value="1"/>
</dbReference>
<dbReference type="SUPFAM" id="SSF52540">
    <property type="entry name" value="P-loop containing nucleoside triphosphate hydrolases"/>
    <property type="match status" value="1"/>
</dbReference>
<dbReference type="InterPro" id="IPR027417">
    <property type="entry name" value="P-loop_NTPase"/>
</dbReference>